<evidence type="ECO:0000256" key="1">
    <source>
        <dbReference type="SAM" id="MobiDB-lite"/>
    </source>
</evidence>
<dbReference type="Gramene" id="MELO3C018321.2.1">
    <property type="protein sequence ID" value="MELO3C018321.2.1"/>
    <property type="gene ID" value="MELO3C018321.2"/>
</dbReference>
<protein>
    <submittedName>
        <fullName evidence="2">Uncharacterized protein</fullName>
    </submittedName>
</protein>
<reference evidence="2" key="1">
    <citation type="submission" date="2023-03" db="UniProtKB">
        <authorList>
            <consortium name="EnsemblPlants"/>
        </authorList>
    </citation>
    <scope>IDENTIFICATION</scope>
</reference>
<dbReference type="AlphaFoldDB" id="A0A9I9DI24"/>
<name>A0A9I9DI24_CUCME</name>
<sequence>MEDDGQRSKTTFNKLNTAEDGSRRLTNSIRPKMENNIRQQPLITNVRPHPQLE</sequence>
<evidence type="ECO:0000313" key="2">
    <source>
        <dbReference type="EnsemblPlants" id="MELO3C018321.2.1"/>
    </source>
</evidence>
<proteinExistence type="predicted"/>
<dbReference type="EnsemblPlants" id="MELO3C018321.2.1">
    <property type="protein sequence ID" value="MELO3C018321.2.1"/>
    <property type="gene ID" value="MELO3C018321.2"/>
</dbReference>
<accession>A0A9I9DI24</accession>
<feature type="region of interest" description="Disordered" evidence="1">
    <location>
        <begin position="1"/>
        <end position="53"/>
    </location>
</feature>
<organism evidence="2">
    <name type="scientific">Cucumis melo</name>
    <name type="common">Muskmelon</name>
    <dbReference type="NCBI Taxonomy" id="3656"/>
    <lineage>
        <taxon>Eukaryota</taxon>
        <taxon>Viridiplantae</taxon>
        <taxon>Streptophyta</taxon>
        <taxon>Embryophyta</taxon>
        <taxon>Tracheophyta</taxon>
        <taxon>Spermatophyta</taxon>
        <taxon>Magnoliopsida</taxon>
        <taxon>eudicotyledons</taxon>
        <taxon>Gunneridae</taxon>
        <taxon>Pentapetalae</taxon>
        <taxon>rosids</taxon>
        <taxon>fabids</taxon>
        <taxon>Cucurbitales</taxon>
        <taxon>Cucurbitaceae</taxon>
        <taxon>Benincaseae</taxon>
        <taxon>Cucumis</taxon>
    </lineage>
</organism>